<keyword evidence="8" id="KW-1185">Reference proteome</keyword>
<dbReference type="PANTHER" id="PTHR40277:SF1">
    <property type="entry name" value="BLL5419 PROTEIN"/>
    <property type="match status" value="1"/>
</dbReference>
<dbReference type="PATRIC" id="fig|1486262.3.peg.2041"/>
<sequence>MLTVAFCVAIIAALVTVVDPADVVAAFENVSLGPVLTGLAIVQLQVVLSALRWRFTADRLGQTIPAGLAIREYYIASFVNQILPGGMAGDAIRAYRARAEDGWKRPAAAIVLERLSGQLAFFLLAGAGLFVWPLLLSENLPPGFAGLVLIGVGIVVVIASLGLIVARTRLMARFENLKPDLAAVFWRRGAFAVQFGLSMFTVLSYIAVFMIAAYATGAPLPAVALITVIPLCLMTMLIPAGIGGWGTREAAAAALWPLLGLTSAEGLSASLLYGMLCLCGVAPQGLLFLATAMTRRRGHAER</sequence>
<dbReference type="AlphaFoldDB" id="A0A0D5LXC9"/>
<feature type="transmembrane region" description="Helical" evidence="6">
    <location>
        <begin position="30"/>
        <end position="51"/>
    </location>
</feature>
<evidence type="ECO:0000256" key="2">
    <source>
        <dbReference type="ARBA" id="ARBA00022475"/>
    </source>
</evidence>
<dbReference type="Pfam" id="PF03706">
    <property type="entry name" value="LPG_synthase_TM"/>
    <property type="match status" value="1"/>
</dbReference>
<protein>
    <recommendedName>
        <fullName evidence="9">Flippase-like domain-containing protein</fullName>
    </recommendedName>
</protein>
<keyword evidence="5 6" id="KW-0472">Membrane</keyword>
<name>A0A0D5LXC9_MAREN</name>
<dbReference type="PANTHER" id="PTHR40277">
    <property type="entry name" value="BLL5419 PROTEIN"/>
    <property type="match status" value="1"/>
</dbReference>
<evidence type="ECO:0000256" key="3">
    <source>
        <dbReference type="ARBA" id="ARBA00022692"/>
    </source>
</evidence>
<evidence type="ECO:0000313" key="8">
    <source>
        <dbReference type="Proteomes" id="UP000032611"/>
    </source>
</evidence>
<dbReference type="STRING" id="1486262.TM49_09870"/>
<keyword evidence="4 6" id="KW-1133">Transmembrane helix</keyword>
<evidence type="ECO:0000256" key="5">
    <source>
        <dbReference type="ARBA" id="ARBA00023136"/>
    </source>
</evidence>
<feature type="transmembrane region" description="Helical" evidence="6">
    <location>
        <begin position="189"/>
        <end position="214"/>
    </location>
</feature>
<dbReference type="EMBL" id="CP010803">
    <property type="protein sequence ID" value="AJY48093.1"/>
    <property type="molecule type" value="Genomic_DNA"/>
</dbReference>
<keyword evidence="3 6" id="KW-0812">Transmembrane</keyword>
<evidence type="ECO:0000256" key="4">
    <source>
        <dbReference type="ARBA" id="ARBA00022989"/>
    </source>
</evidence>
<dbReference type="HOGENOM" id="CLU_048072_4_0_5"/>
<reference evidence="7 8" key="1">
    <citation type="journal article" date="2015" name="Genome Announc.">
        <title>Complete genome sequence of Martelella endophytica YC6887, which has antifungal activity associated with a halophyte.</title>
        <authorList>
            <person name="Khan A."/>
            <person name="Khan H."/>
            <person name="Chung E.J."/>
            <person name="Hossain M.T."/>
            <person name="Chung Y.R."/>
        </authorList>
    </citation>
    <scope>NUCLEOTIDE SEQUENCE [LARGE SCALE GENOMIC DNA]</scope>
    <source>
        <strain evidence="7">YC6887</strain>
    </source>
</reference>
<gene>
    <name evidence="7" type="ORF">TM49_09870</name>
</gene>
<dbReference type="GO" id="GO:0005886">
    <property type="term" value="C:plasma membrane"/>
    <property type="evidence" value="ECO:0007669"/>
    <property type="project" value="UniProtKB-SubCell"/>
</dbReference>
<evidence type="ECO:0000256" key="6">
    <source>
        <dbReference type="SAM" id="Phobius"/>
    </source>
</evidence>
<keyword evidence="2" id="KW-1003">Cell membrane</keyword>
<evidence type="ECO:0000256" key="1">
    <source>
        <dbReference type="ARBA" id="ARBA00004651"/>
    </source>
</evidence>
<comment type="subcellular location">
    <subcellularLocation>
        <location evidence="1">Cell membrane</location>
        <topology evidence="1">Multi-pass membrane protein</topology>
    </subcellularLocation>
</comment>
<dbReference type="InterPro" id="IPR022791">
    <property type="entry name" value="L-PG_synthase/AglD"/>
</dbReference>
<feature type="transmembrane region" description="Helical" evidence="6">
    <location>
        <begin position="119"/>
        <end position="137"/>
    </location>
</feature>
<accession>A0A0D5LXC9</accession>
<dbReference type="KEGG" id="mey:TM49_09870"/>
<dbReference type="Proteomes" id="UP000032611">
    <property type="component" value="Chromosome"/>
</dbReference>
<feature type="transmembrane region" description="Helical" evidence="6">
    <location>
        <begin position="220"/>
        <end position="238"/>
    </location>
</feature>
<feature type="transmembrane region" description="Helical" evidence="6">
    <location>
        <begin position="273"/>
        <end position="293"/>
    </location>
</feature>
<evidence type="ECO:0000313" key="7">
    <source>
        <dbReference type="EMBL" id="AJY48093.1"/>
    </source>
</evidence>
<evidence type="ECO:0008006" key="9">
    <source>
        <dbReference type="Google" id="ProtNLM"/>
    </source>
</evidence>
<proteinExistence type="predicted"/>
<organism evidence="7 8">
    <name type="scientific">Martelella endophytica</name>
    <dbReference type="NCBI Taxonomy" id="1486262"/>
    <lineage>
        <taxon>Bacteria</taxon>
        <taxon>Pseudomonadati</taxon>
        <taxon>Pseudomonadota</taxon>
        <taxon>Alphaproteobacteria</taxon>
        <taxon>Hyphomicrobiales</taxon>
        <taxon>Aurantimonadaceae</taxon>
        <taxon>Martelella</taxon>
    </lineage>
</organism>
<feature type="transmembrane region" description="Helical" evidence="6">
    <location>
        <begin position="143"/>
        <end position="168"/>
    </location>
</feature>